<feature type="region of interest" description="Disordered" evidence="2">
    <location>
        <begin position="522"/>
        <end position="563"/>
    </location>
</feature>
<feature type="compositionally biased region" description="Polar residues" evidence="2">
    <location>
        <begin position="135"/>
        <end position="152"/>
    </location>
</feature>
<protein>
    <submittedName>
        <fullName evidence="3">Uncharacterized protein</fullName>
    </submittedName>
</protein>
<feature type="coiled-coil region" evidence="1">
    <location>
        <begin position="632"/>
        <end position="666"/>
    </location>
</feature>
<feature type="region of interest" description="Disordered" evidence="2">
    <location>
        <begin position="134"/>
        <end position="168"/>
    </location>
</feature>
<comment type="caution">
    <text evidence="3">The sequence shown here is derived from an EMBL/GenBank/DDBJ whole genome shotgun (WGS) entry which is preliminary data.</text>
</comment>
<feature type="compositionally biased region" description="Low complexity" evidence="2">
    <location>
        <begin position="438"/>
        <end position="447"/>
    </location>
</feature>
<dbReference type="AlphaFoldDB" id="A0A8J8T7Z2"/>
<name>A0A8J8T7Z2_HALGN</name>
<reference evidence="3" key="1">
    <citation type="submission" date="2019-06" db="EMBL/GenBank/DDBJ databases">
        <authorList>
            <person name="Zheng W."/>
        </authorList>
    </citation>
    <scope>NUCLEOTIDE SEQUENCE</scope>
    <source>
        <strain evidence="3">QDHG01</strain>
    </source>
</reference>
<dbReference type="Proteomes" id="UP000785679">
    <property type="component" value="Unassembled WGS sequence"/>
</dbReference>
<keyword evidence="4" id="KW-1185">Reference proteome</keyword>
<accession>A0A8J8T7Z2</accession>
<gene>
    <name evidence="3" type="ORF">FGO68_gene6748</name>
</gene>
<evidence type="ECO:0000313" key="3">
    <source>
        <dbReference type="EMBL" id="TNV84663.1"/>
    </source>
</evidence>
<sequence>MLDFLKKIKCLHLLKGQCLMAAEDTRASLRMYSSLVNLVAPLTILCAEGMLMCLKIPTDVIICEPDQILEQSSNIMKNVMKSGVPKSVASMGGSKPIPTSVASLQSALQGAPQNQGFQQQVDAMKYLTVDRGSKNIAQDGTPQSRYGVTAHSNHSERQLQRPLETPQLRGEQDLFTPQSATSTKTLAAKLFQVISQGKSAVHGGGQQQLGKHYSQMGSGSKSDQFVPRSLKHGASRREKQHKKQSTPSSKTSSTQIKVIKLELKDEPQSSQSHPSKAQQPQQPFEIQPYSAPPKMLNQSNPLAQKPHFRLELNMNLVNNGGSITNNSINYSTISAFSPQHTNQASRQHIPEIQLIPLEQLQPRRMTITQESTNKQGAVTGSQLITIPESEGRRTRVGGGDGKKRKISSPAKAVNKVGSTNNLDRSITRGVIATHQTVSSPKSMQSSSVNQQSKLESSTERIKANTSQTQHTQQIGPMTQTIIECLNRLQNGNNTYSVLSPQHTVQTSNNLLRMSINSADVPPSVVRSSFNDNTQQPSQLPAQNAQNTQNAHQNAQQHSVSQQRQHNYTAILQDLMARHTRQYASPHSGSNHQMAVSSVERKMWTDIKNLNDLNQSEKHLPLEHRFTLSQKIAFQLEEQLQLAFQENQKIQRELEQEKYRGNRQEDELYVARKQLEQKDSVIEALSIRYDSEYSKFEDKIHQALYDKDLELQELSSRLASQQMHSDELEKELDKMSRERLLQERLLREAISERDQSRKNIAELQNQAQEYLSQLNEYKHIIQRMSAMRSGGGSSLSQHNISAKHFHGGSTDDLIPHHGHAKSVSDNQFIPVIFSTQARSPPPQEMDQILEENQNINTGENNDDALEFSSEVILIQENQKLKKKLAQLKKVMLSDKNLKQMKLEVLEVLSLLDNIEDYLNQQRGIIKEDDFLLSNFEDKFLREFNLEMEAEVITVLDLNKVKKKAQIVQRLLLSQHVEKGESPSLGSSIKYKKGESSSFLTGVGGATNTVKNEQDWLRYLQGGQTSLNVPKAKKSKQGSASKQITL</sequence>
<feature type="compositionally biased region" description="Basic residues" evidence="2">
    <location>
        <begin position="229"/>
        <end position="244"/>
    </location>
</feature>
<keyword evidence="1" id="KW-0175">Coiled coil</keyword>
<feature type="region of interest" description="Disordered" evidence="2">
    <location>
        <begin position="390"/>
        <end position="416"/>
    </location>
</feature>
<feature type="region of interest" description="Disordered" evidence="2">
    <location>
        <begin position="434"/>
        <end position="473"/>
    </location>
</feature>
<dbReference type="EMBL" id="RRYP01002542">
    <property type="protein sequence ID" value="TNV84663.1"/>
    <property type="molecule type" value="Genomic_DNA"/>
</dbReference>
<proteinExistence type="predicted"/>
<feature type="compositionally biased region" description="Polar residues" evidence="2">
    <location>
        <begin position="525"/>
        <end position="540"/>
    </location>
</feature>
<feature type="coiled-coil region" evidence="1">
    <location>
        <begin position="710"/>
        <end position="779"/>
    </location>
</feature>
<feature type="compositionally biased region" description="Polar residues" evidence="2">
    <location>
        <begin position="463"/>
        <end position="473"/>
    </location>
</feature>
<feature type="compositionally biased region" description="Low complexity" evidence="2">
    <location>
        <begin position="541"/>
        <end position="557"/>
    </location>
</feature>
<evidence type="ECO:0000313" key="4">
    <source>
        <dbReference type="Proteomes" id="UP000785679"/>
    </source>
</evidence>
<feature type="compositionally biased region" description="Low complexity" evidence="2">
    <location>
        <begin position="245"/>
        <end position="257"/>
    </location>
</feature>
<evidence type="ECO:0000256" key="1">
    <source>
        <dbReference type="SAM" id="Coils"/>
    </source>
</evidence>
<dbReference type="OrthoDB" id="10681817at2759"/>
<evidence type="ECO:0000256" key="2">
    <source>
        <dbReference type="SAM" id="MobiDB-lite"/>
    </source>
</evidence>
<feature type="region of interest" description="Disordered" evidence="2">
    <location>
        <begin position="201"/>
        <end position="301"/>
    </location>
</feature>
<feature type="compositionally biased region" description="Polar residues" evidence="2">
    <location>
        <begin position="268"/>
        <end position="284"/>
    </location>
</feature>
<organism evidence="3 4">
    <name type="scientific">Halteria grandinella</name>
    <dbReference type="NCBI Taxonomy" id="5974"/>
    <lineage>
        <taxon>Eukaryota</taxon>
        <taxon>Sar</taxon>
        <taxon>Alveolata</taxon>
        <taxon>Ciliophora</taxon>
        <taxon>Intramacronucleata</taxon>
        <taxon>Spirotrichea</taxon>
        <taxon>Stichotrichia</taxon>
        <taxon>Sporadotrichida</taxon>
        <taxon>Halteriidae</taxon>
        <taxon>Halteria</taxon>
    </lineage>
</organism>